<dbReference type="NCBIfam" id="TIGR01414">
    <property type="entry name" value="autotrans_barl"/>
    <property type="match status" value="1"/>
</dbReference>
<evidence type="ECO:0000313" key="4">
    <source>
        <dbReference type="EMBL" id="ACS22425.1"/>
    </source>
</evidence>
<feature type="region of interest" description="Disordered" evidence="2">
    <location>
        <begin position="936"/>
        <end position="959"/>
    </location>
</feature>
<dbReference type="NCBIfam" id="TIGR02601">
    <property type="entry name" value="autotrns_rpt"/>
    <property type="match status" value="3"/>
</dbReference>
<evidence type="ECO:0000259" key="3">
    <source>
        <dbReference type="PROSITE" id="PS51208"/>
    </source>
</evidence>
<evidence type="ECO:0000256" key="2">
    <source>
        <dbReference type="SAM" id="MobiDB-lite"/>
    </source>
</evidence>
<keyword evidence="1" id="KW-0732">Signal</keyword>
<dbReference type="STRING" id="543728.Vapar_5838"/>
<dbReference type="InterPro" id="IPR006315">
    <property type="entry name" value="OM_autotransptr_brl_dom"/>
</dbReference>
<dbReference type="OrthoDB" id="5760545at2"/>
<dbReference type="PROSITE" id="PS51208">
    <property type="entry name" value="AUTOTRANSPORTER"/>
    <property type="match status" value="1"/>
</dbReference>
<evidence type="ECO:0000256" key="1">
    <source>
        <dbReference type="ARBA" id="ARBA00022729"/>
    </source>
</evidence>
<dbReference type="SUPFAM" id="SSF103515">
    <property type="entry name" value="Autotransporter"/>
    <property type="match status" value="1"/>
</dbReference>
<gene>
    <name evidence="4" type="ordered locus">Vapar_5838</name>
</gene>
<name>C5D081_VARPS</name>
<dbReference type="Gene3D" id="2.160.20.20">
    <property type="match status" value="1"/>
</dbReference>
<dbReference type="KEGG" id="vap:Vapar_5838"/>
<dbReference type="InterPro" id="IPR036709">
    <property type="entry name" value="Autotransporte_beta_dom_sf"/>
</dbReference>
<dbReference type="InterPro" id="IPR005546">
    <property type="entry name" value="Autotransporte_beta"/>
</dbReference>
<sequence precursor="true">MTSCDGKAGLKRLVSIKNERPAAAPRRAPSASVAAFPVSAIALAVALFAASPQMARAANECGVEAAGQDTLTCSGTSYLSGITYTLSNGLTLNLDNPNMVISGKGVSLSSPVGPVGATLHVNVANIGSITTTGSAVSVDHNGTDGHAAVTINGGTLTSTGSAATVLVQGGGTNRTDALVTMNGGTVLNTGSGVGLSATASGVNSNVIAAVVINGGTVDTINTGVYTTMSGLNNSGASSITMNGGSVLSRGGIGLWARHGSVGLAQVQMTGGRVESKGINGDAILASNTNGTYAVEVTGGTLIGSSGFGAAIHTAAKAGGTVNIGAGAVVDGSASGVALRDGDLVRDGIDEVGGNAIITTAGTLTGAVLLGGGTDTLNIAGGSIAGNLTGDGVDALNFNLGTNSFTHGAAYAISGMNSVTMNSGTAQIDSTMAGNTLTVNGGAMTLSGANSYTGGTFLNGGVLSVSSDANLGDAAGALSFDGGTLRTSADFASARAVSLGAGGGTFQADANLALSSGITGAGGLTKTGAGTLTLSGANSFTGSTTISAGTLALAGAGSLADSSQVIANGTFDIAGVSAAGTSVRRLSGSGAVTLGGKTLTLTAAQDTFSGAIAGSGSFVLAAGTQVLTGTNTYTGGTTINGASTLQLGSGGTSGSVAGNVVNDGTFVFNRANRLDLGGDISGSGVIRQIGTGMTNLTGNSAAFAGATTVEAGTLAVNGALGGSMNVLAAGRLQGSGSVGGTTVAGTVAPGNSIGTLSVNGNFAQQAGSTYQVEVDPASTASDLLRVSGSASIASGARLQVVRTGNGSFGIGTRYTVLSADGGVIGTYNLTGDTESAFVRVTDSYDANHVYLLAQKTRSFTEPATTPNQVAVGGALESLPGANPLSTAVAWLPNDFAARDALNQLSADIHASSKTAALEDSRFVREAAIDRLRSAACAPGSAAPTPQQAGTACTPEDGQARSSWGQVFGSWGRIDSDGNAAKLKRDIGGFFVGADTGIGAGWRVGALGGYSRASADTSTSNSSSKTDSYHLGVYGGTQWGATALRLGASHSWSKTDTSRSAAFAGFNDTLTGKYDSTTTQVFGEVGHRLAMGSATLEPFAGLAHVTLKSDAFMEHGGFAALYGHGGSIDATFSTLGVRASMQASESMKLRGMLGWRHAFGDTVPTSTHLFGGSLPFTIAGVPLAKNVAVLEAGVETQLRPNLALSASYSGQFGDGLSDHGFKVNLNWAF</sequence>
<dbReference type="eggNOG" id="COG4625">
    <property type="taxonomic scope" value="Bacteria"/>
</dbReference>
<dbReference type="EMBL" id="CP001636">
    <property type="protein sequence ID" value="ACS22425.1"/>
    <property type="molecule type" value="Genomic_DNA"/>
</dbReference>
<reference evidence="4" key="1">
    <citation type="submission" date="2009-06" db="EMBL/GenBank/DDBJ databases">
        <title>Complete sequence of chromosome 2 of Variovorax paradoxus S110.</title>
        <authorList>
            <consortium name="US DOE Joint Genome Institute"/>
            <person name="Lucas S."/>
            <person name="Copeland A."/>
            <person name="Lapidus A."/>
            <person name="Glavina del Rio T."/>
            <person name="Tice H."/>
            <person name="Bruce D."/>
            <person name="Goodwin L."/>
            <person name="Pitluck S."/>
            <person name="Chertkov O."/>
            <person name="Brettin T."/>
            <person name="Detter J.C."/>
            <person name="Han C."/>
            <person name="Larimer F."/>
            <person name="Land M."/>
            <person name="Hauser L."/>
            <person name="Kyrpides N."/>
            <person name="Ovchinnikova G."/>
            <person name="Orwin P."/>
            <person name="Leadbetter J.R."/>
            <person name="Spain J.C."/>
            <person name="Han J.I."/>
        </authorList>
    </citation>
    <scope>NUCLEOTIDE SEQUENCE</scope>
    <source>
        <strain evidence="4">S110</strain>
    </source>
</reference>
<protein>
    <submittedName>
        <fullName evidence="4">Outer membrane autotransporter barrel domain protein</fullName>
    </submittedName>
</protein>
<dbReference type="Pfam" id="PF03797">
    <property type="entry name" value="Autotransporter"/>
    <property type="match status" value="1"/>
</dbReference>
<accession>C5D081</accession>
<dbReference type="Pfam" id="PF12951">
    <property type="entry name" value="PATR"/>
    <property type="match status" value="4"/>
</dbReference>
<dbReference type="SMART" id="SM00869">
    <property type="entry name" value="Autotransporter"/>
    <property type="match status" value="1"/>
</dbReference>
<dbReference type="eggNOG" id="COG3468">
    <property type="taxonomic scope" value="Bacteria"/>
</dbReference>
<organism evidence="4">
    <name type="scientific">Variovorax paradoxus (strain S110)</name>
    <dbReference type="NCBI Taxonomy" id="543728"/>
    <lineage>
        <taxon>Bacteria</taxon>
        <taxon>Pseudomonadati</taxon>
        <taxon>Pseudomonadota</taxon>
        <taxon>Betaproteobacteria</taxon>
        <taxon>Burkholderiales</taxon>
        <taxon>Comamonadaceae</taxon>
        <taxon>Variovorax</taxon>
    </lineage>
</organism>
<dbReference type="InterPro" id="IPR013425">
    <property type="entry name" value="Autotrns_rpt"/>
</dbReference>
<dbReference type="Gene3D" id="2.40.128.130">
    <property type="entry name" value="Autotransporter beta-domain"/>
    <property type="match status" value="1"/>
</dbReference>
<proteinExistence type="predicted"/>
<dbReference type="GO" id="GO:0019867">
    <property type="term" value="C:outer membrane"/>
    <property type="evidence" value="ECO:0007669"/>
    <property type="project" value="InterPro"/>
</dbReference>
<dbReference type="AlphaFoldDB" id="C5D081"/>
<dbReference type="HOGENOM" id="CLU_005887_4_2_4"/>
<dbReference type="InterPro" id="IPR012332">
    <property type="entry name" value="Autotransporter_pectin_lyase_C"/>
</dbReference>
<dbReference type="InterPro" id="IPR011050">
    <property type="entry name" value="Pectin_lyase_fold/virulence"/>
</dbReference>
<feature type="domain" description="Autotransporter" evidence="3">
    <location>
        <begin position="954"/>
        <end position="1227"/>
    </location>
</feature>
<dbReference type="SUPFAM" id="SSF51126">
    <property type="entry name" value="Pectin lyase-like"/>
    <property type="match status" value="2"/>
</dbReference>